<dbReference type="HOGENOM" id="CLU_000604_48_1_2"/>
<dbReference type="STRING" id="1104324.P186_0862"/>
<dbReference type="InterPro" id="IPR010230">
    <property type="entry name" value="FeS-cluster_ATPase_SufC"/>
</dbReference>
<dbReference type="EMBL" id="CP003098">
    <property type="protein sequence ID" value="AET32303.1"/>
    <property type="molecule type" value="Genomic_DNA"/>
</dbReference>
<evidence type="ECO:0000256" key="1">
    <source>
        <dbReference type="ARBA" id="ARBA00022741"/>
    </source>
</evidence>
<dbReference type="Pfam" id="PF00005">
    <property type="entry name" value="ABC_tran"/>
    <property type="match status" value="1"/>
</dbReference>
<dbReference type="KEGG" id="pyr:P186_0862"/>
<name>G7VAZ3_9CREN</name>
<dbReference type="BioCyc" id="PSP1104324:GJSN-842-MONOMER"/>
<dbReference type="AlphaFoldDB" id="G7VAZ3"/>
<evidence type="ECO:0000313" key="5">
    <source>
        <dbReference type="Proteomes" id="UP000005867"/>
    </source>
</evidence>
<protein>
    <submittedName>
        <fullName evidence="4">ABC transporter</fullName>
    </submittedName>
</protein>
<organism evidence="4 5">
    <name type="scientific">Pyrobaculum ferrireducens</name>
    <dbReference type="NCBI Taxonomy" id="1104324"/>
    <lineage>
        <taxon>Archaea</taxon>
        <taxon>Thermoproteota</taxon>
        <taxon>Thermoprotei</taxon>
        <taxon>Thermoproteales</taxon>
        <taxon>Thermoproteaceae</taxon>
        <taxon>Pyrobaculum</taxon>
    </lineage>
</organism>
<reference evidence="4 5" key="1">
    <citation type="journal article" date="2012" name="J. Bacteriol.">
        <title>Complete genome sequence of strain 1860, a crenarchaeon of the genus pyrobaculum able to grow with various electron acceptors.</title>
        <authorList>
            <person name="Mardanov A.V."/>
            <person name="Gumerov V.M."/>
            <person name="Slobodkina G.B."/>
            <person name="Beletsky A.V."/>
            <person name="Bonch-Osmolovskaya E.A."/>
            <person name="Ravin N.V."/>
            <person name="Skryabin K.G."/>
        </authorList>
    </citation>
    <scope>NUCLEOTIDE SEQUENCE [LARGE SCALE GENOMIC DNA]</scope>
    <source>
        <strain evidence="4 5">1860</strain>
    </source>
</reference>
<accession>G7VAZ3</accession>
<dbReference type="PROSITE" id="PS50893">
    <property type="entry name" value="ABC_TRANSPORTER_2"/>
    <property type="match status" value="1"/>
</dbReference>
<gene>
    <name evidence="4" type="ORF">P186_0862</name>
</gene>
<dbReference type="InterPro" id="IPR003439">
    <property type="entry name" value="ABC_transporter-like_ATP-bd"/>
</dbReference>
<dbReference type="PANTHER" id="PTHR43204">
    <property type="entry name" value="ABC TRANSPORTER I FAMILY MEMBER 6, CHLOROPLASTIC"/>
    <property type="match status" value="1"/>
</dbReference>
<sequence>MFYILGPNGAGKSSLLKAVMGIPGYNVVGGRVLLNGEDVTGLKPCDRAARGLALAFQTPPRLQGVKVGTLLRHICRKSGCDPHEVAKVVEVEHLLDREVGKLSGGEGKRVELATVIAQRPKVALVDEPDSGVDVESLAVVGRGLRALAETAALLVVTHSAHIARHLPPTRVCVLHGGGLRRCGGREVIEEVFSYGFSKLV</sequence>
<keyword evidence="2" id="KW-0067">ATP-binding</keyword>
<proteinExistence type="predicted"/>
<evidence type="ECO:0000259" key="3">
    <source>
        <dbReference type="PROSITE" id="PS50893"/>
    </source>
</evidence>
<keyword evidence="1" id="KW-0547">Nucleotide-binding</keyword>
<evidence type="ECO:0000313" key="4">
    <source>
        <dbReference type="EMBL" id="AET32303.1"/>
    </source>
</evidence>
<dbReference type="InterPro" id="IPR027417">
    <property type="entry name" value="P-loop_NTPase"/>
</dbReference>
<dbReference type="SUPFAM" id="SSF52540">
    <property type="entry name" value="P-loop containing nucleoside triphosphate hydrolases"/>
    <property type="match status" value="1"/>
</dbReference>
<dbReference type="GO" id="GO:0005524">
    <property type="term" value="F:ATP binding"/>
    <property type="evidence" value="ECO:0007669"/>
    <property type="project" value="UniProtKB-KW"/>
</dbReference>
<dbReference type="GO" id="GO:0016887">
    <property type="term" value="F:ATP hydrolysis activity"/>
    <property type="evidence" value="ECO:0007669"/>
    <property type="project" value="InterPro"/>
</dbReference>
<keyword evidence="5" id="KW-1185">Reference proteome</keyword>
<dbReference type="Gene3D" id="3.40.50.300">
    <property type="entry name" value="P-loop containing nucleotide triphosphate hydrolases"/>
    <property type="match status" value="1"/>
</dbReference>
<evidence type="ECO:0000256" key="2">
    <source>
        <dbReference type="ARBA" id="ARBA00022840"/>
    </source>
</evidence>
<feature type="domain" description="ABC transporter" evidence="3">
    <location>
        <begin position="2"/>
        <end position="200"/>
    </location>
</feature>
<dbReference type="eggNOG" id="arCOG04236">
    <property type="taxonomic scope" value="Archaea"/>
</dbReference>
<dbReference type="Proteomes" id="UP000005867">
    <property type="component" value="Chromosome"/>
</dbReference>
<dbReference type="PANTHER" id="PTHR43204:SF1">
    <property type="entry name" value="ABC TRANSPORTER I FAMILY MEMBER 6, CHLOROPLASTIC"/>
    <property type="match status" value="1"/>
</dbReference>